<dbReference type="Proteomes" id="UP000824533">
    <property type="component" value="Linkage Group LG14"/>
</dbReference>
<reference evidence="1 2" key="1">
    <citation type="journal article" date="2021" name="Front. Genet.">
        <title>Chromosome-Level Genome Assembly Reveals Significant Gene Expansion in the Toll and IMD Signaling Pathways of Dendrolimus kikuchii.</title>
        <authorList>
            <person name="Zhou J."/>
            <person name="Wu P."/>
            <person name="Xiong Z."/>
            <person name="Liu N."/>
            <person name="Zhao N."/>
            <person name="Ji M."/>
            <person name="Qiu Y."/>
            <person name="Yang B."/>
        </authorList>
    </citation>
    <scope>NUCLEOTIDE SEQUENCE [LARGE SCALE GENOMIC DNA]</scope>
    <source>
        <strain evidence="1">Ann1</strain>
    </source>
</reference>
<protein>
    <submittedName>
        <fullName evidence="1">Uncharacterized protein</fullName>
    </submittedName>
</protein>
<accession>A0ACC1CX76</accession>
<dbReference type="EMBL" id="CM034400">
    <property type="protein sequence ID" value="KAJ0176155.1"/>
    <property type="molecule type" value="Genomic_DNA"/>
</dbReference>
<proteinExistence type="predicted"/>
<comment type="caution">
    <text evidence="1">The sequence shown here is derived from an EMBL/GenBank/DDBJ whole genome shotgun (WGS) entry which is preliminary data.</text>
</comment>
<evidence type="ECO:0000313" key="2">
    <source>
        <dbReference type="Proteomes" id="UP000824533"/>
    </source>
</evidence>
<organism evidence="1 2">
    <name type="scientific">Dendrolimus kikuchii</name>
    <dbReference type="NCBI Taxonomy" id="765133"/>
    <lineage>
        <taxon>Eukaryota</taxon>
        <taxon>Metazoa</taxon>
        <taxon>Ecdysozoa</taxon>
        <taxon>Arthropoda</taxon>
        <taxon>Hexapoda</taxon>
        <taxon>Insecta</taxon>
        <taxon>Pterygota</taxon>
        <taxon>Neoptera</taxon>
        <taxon>Endopterygota</taxon>
        <taxon>Lepidoptera</taxon>
        <taxon>Glossata</taxon>
        <taxon>Ditrysia</taxon>
        <taxon>Bombycoidea</taxon>
        <taxon>Lasiocampidae</taxon>
        <taxon>Dendrolimus</taxon>
    </lineage>
</organism>
<keyword evidence="2" id="KW-1185">Reference proteome</keyword>
<sequence>MNQADVSKLVSKLRIKVRPNHRNLKNPKGPEGRLDKLRKTVTGLVKYERIELNVNRADEARQYAERLISEAIRHGDCHKPTMDVANYWLLEKELIHKLFKVLVPRFENSKLSYTRLINAPRAQNTRNSEKVVLELRDNPYPDLMSKQSQDKYLIQNVLLDAAKLDYRRAKYAEVAQKMGKASNGKLNDEVKEARNSKESMSIKETKDPIENKTSGI</sequence>
<evidence type="ECO:0000313" key="1">
    <source>
        <dbReference type="EMBL" id="KAJ0176155.1"/>
    </source>
</evidence>
<name>A0ACC1CX76_9NEOP</name>
<gene>
    <name evidence="1" type="ORF">K1T71_008329</name>
</gene>